<evidence type="ECO:0000256" key="1">
    <source>
        <dbReference type="ARBA" id="ARBA00004123"/>
    </source>
</evidence>
<evidence type="ECO:0000256" key="5">
    <source>
        <dbReference type="ARBA" id="ARBA00022833"/>
    </source>
</evidence>
<dbReference type="InterPro" id="IPR050274">
    <property type="entry name" value="Nuclear_hormone_rcpt_NR2"/>
</dbReference>
<dbReference type="InterPro" id="IPR000536">
    <property type="entry name" value="Nucl_hrmn_rcpt_lig-bd"/>
</dbReference>
<dbReference type="PRINTS" id="PR00047">
    <property type="entry name" value="STROIDFINGER"/>
</dbReference>
<dbReference type="InterPro" id="IPR049636">
    <property type="entry name" value="HNF4-like_DBD"/>
</dbReference>
<evidence type="ECO:0000259" key="13">
    <source>
        <dbReference type="PROSITE" id="PS51843"/>
    </source>
</evidence>
<dbReference type="PROSITE" id="PS51843">
    <property type="entry name" value="NR_LBD"/>
    <property type="match status" value="1"/>
</dbReference>
<dbReference type="Gene3D" id="3.30.50.10">
    <property type="entry name" value="Erythroid Transcription Factor GATA-1, subunit A"/>
    <property type="match status" value="1"/>
</dbReference>
<proteinExistence type="inferred from homology"/>
<dbReference type="STRING" id="451379.A0A0N5AT14"/>
<dbReference type="PANTHER" id="PTHR24083">
    <property type="entry name" value="NUCLEAR HORMONE RECEPTOR"/>
    <property type="match status" value="1"/>
</dbReference>
<evidence type="ECO:0000313" key="14">
    <source>
        <dbReference type="Proteomes" id="UP000046393"/>
    </source>
</evidence>
<evidence type="ECO:0000259" key="12">
    <source>
        <dbReference type="PROSITE" id="PS51030"/>
    </source>
</evidence>
<evidence type="ECO:0000256" key="10">
    <source>
        <dbReference type="ARBA" id="ARBA00023242"/>
    </source>
</evidence>
<sequence>MPNNRREKIPEGTLCVVCSDLASGIHYSVASCNGCKTFFRRAVVNKQTFQCQFRNECVVDKSVRCGCRSCRLKKCFHMGMDPNAIQHDRDKIRYTKRAKKLKEEEEAMDVTEIMSGKPIYLKEEADSPFSTQLVLGDIGNISSPSSSGGQAPASNDSVPSTPIEEKLTAGIGTLQGPAIPGIDVPEPPPSTEIKNMKQDVQEMLSHLLSLEQKVMEIRCASSFPPHDTVASCVFDRKLLEDREWLRKYQNHVCLHYEPKPCDRETMRRWFCKDLTLLIEWAKCLPNVENLGLLLNDKLALVKAMAPVYPLLQLAFYSCTHDIRINFGAFNSSDRLCAFPDINPSSRACLDSNGGYGPEMPGFSRGYYGPYVNRLWYPDGGYLEREEQPTDPVMKRTPPVHTLLLDSVCNQFVKYGINEKHMVLYKQMLYYNPDADGLSIRAKEVVTAERIKTLNRLYWLLSRDRNAIQTAEAYSALLLIASTLARIASYLKRTFDITHIFGPANDLIDQLIIIGL</sequence>
<evidence type="ECO:0000256" key="7">
    <source>
        <dbReference type="ARBA" id="ARBA00023125"/>
    </source>
</evidence>
<reference evidence="15" key="1">
    <citation type="submission" date="2017-02" db="UniProtKB">
        <authorList>
            <consortium name="WormBaseParasite"/>
        </authorList>
    </citation>
    <scope>IDENTIFICATION</scope>
</reference>
<feature type="region of interest" description="Disordered" evidence="11">
    <location>
        <begin position="140"/>
        <end position="161"/>
    </location>
</feature>
<evidence type="ECO:0000256" key="6">
    <source>
        <dbReference type="ARBA" id="ARBA00023015"/>
    </source>
</evidence>
<evidence type="ECO:0000256" key="11">
    <source>
        <dbReference type="SAM" id="MobiDB-lite"/>
    </source>
</evidence>
<dbReference type="AlphaFoldDB" id="A0A0N5AT14"/>
<comment type="similarity">
    <text evidence="2">Belongs to the nuclear hormone receptor family.</text>
</comment>
<keyword evidence="7" id="KW-0238">DNA-binding</keyword>
<accession>A0A0N5AT14</accession>
<feature type="domain" description="Nuclear receptor" evidence="12">
    <location>
        <begin position="12"/>
        <end position="87"/>
    </location>
</feature>
<dbReference type="FunFam" id="3.30.50.10:FF:000030">
    <property type="entry name" value="Nuclear Hormone Receptor family"/>
    <property type="match status" value="1"/>
</dbReference>
<evidence type="ECO:0000313" key="15">
    <source>
        <dbReference type="WBParaSite" id="SMUV_0000795201-mRNA-1"/>
    </source>
</evidence>
<dbReference type="Gene3D" id="1.10.565.10">
    <property type="entry name" value="Retinoid X Receptor"/>
    <property type="match status" value="1"/>
</dbReference>
<keyword evidence="3" id="KW-0479">Metal-binding</keyword>
<keyword evidence="9" id="KW-0675">Receptor</keyword>
<dbReference type="SUPFAM" id="SSF57716">
    <property type="entry name" value="Glucocorticoid receptor-like (DNA-binding domain)"/>
    <property type="match status" value="1"/>
</dbReference>
<dbReference type="Proteomes" id="UP000046393">
    <property type="component" value="Unplaced"/>
</dbReference>
<dbReference type="GO" id="GO:0003700">
    <property type="term" value="F:DNA-binding transcription factor activity"/>
    <property type="evidence" value="ECO:0007669"/>
    <property type="project" value="InterPro"/>
</dbReference>
<evidence type="ECO:0000256" key="3">
    <source>
        <dbReference type="ARBA" id="ARBA00022723"/>
    </source>
</evidence>
<name>A0A0N5AT14_9BILA</name>
<keyword evidence="6" id="KW-0805">Transcription regulation</keyword>
<feature type="compositionally biased region" description="Low complexity" evidence="11">
    <location>
        <begin position="142"/>
        <end position="154"/>
    </location>
</feature>
<evidence type="ECO:0000256" key="2">
    <source>
        <dbReference type="ARBA" id="ARBA00005993"/>
    </source>
</evidence>
<dbReference type="InterPro" id="IPR001628">
    <property type="entry name" value="Znf_hrmn_rcpt"/>
</dbReference>
<comment type="subcellular location">
    <subcellularLocation>
        <location evidence="1">Nucleus</location>
    </subcellularLocation>
</comment>
<dbReference type="PROSITE" id="PS00031">
    <property type="entry name" value="NUCLEAR_REC_DBD_1"/>
    <property type="match status" value="1"/>
</dbReference>
<dbReference type="GO" id="GO:0008270">
    <property type="term" value="F:zinc ion binding"/>
    <property type="evidence" value="ECO:0007669"/>
    <property type="project" value="UniProtKB-KW"/>
</dbReference>
<dbReference type="InterPro" id="IPR013088">
    <property type="entry name" value="Znf_NHR/GATA"/>
</dbReference>
<dbReference type="GO" id="GO:0000978">
    <property type="term" value="F:RNA polymerase II cis-regulatory region sequence-specific DNA binding"/>
    <property type="evidence" value="ECO:0007669"/>
    <property type="project" value="InterPro"/>
</dbReference>
<keyword evidence="10" id="KW-0539">Nucleus</keyword>
<keyword evidence="4" id="KW-0863">Zinc-finger</keyword>
<dbReference type="PROSITE" id="PS51030">
    <property type="entry name" value="NUCLEAR_REC_DBD_2"/>
    <property type="match status" value="1"/>
</dbReference>
<protein>
    <submittedName>
        <fullName evidence="15">Nuclear receptor domain-containing protein</fullName>
    </submittedName>
</protein>
<dbReference type="GO" id="GO:0005634">
    <property type="term" value="C:nucleus"/>
    <property type="evidence" value="ECO:0007669"/>
    <property type="project" value="UniProtKB-SubCell"/>
</dbReference>
<organism evidence="14 15">
    <name type="scientific">Syphacia muris</name>
    <dbReference type="NCBI Taxonomy" id="451379"/>
    <lineage>
        <taxon>Eukaryota</taxon>
        <taxon>Metazoa</taxon>
        <taxon>Ecdysozoa</taxon>
        <taxon>Nematoda</taxon>
        <taxon>Chromadorea</taxon>
        <taxon>Rhabditida</taxon>
        <taxon>Spirurina</taxon>
        <taxon>Oxyuridomorpha</taxon>
        <taxon>Oxyuroidea</taxon>
        <taxon>Oxyuridae</taxon>
        <taxon>Syphacia</taxon>
    </lineage>
</organism>
<evidence type="ECO:0000256" key="4">
    <source>
        <dbReference type="ARBA" id="ARBA00022771"/>
    </source>
</evidence>
<keyword evidence="8" id="KW-0804">Transcription</keyword>
<dbReference type="Pfam" id="PF00105">
    <property type="entry name" value="zf-C4"/>
    <property type="match status" value="1"/>
</dbReference>
<dbReference type="PROSITE" id="PS51257">
    <property type="entry name" value="PROKAR_LIPOPROTEIN"/>
    <property type="match status" value="1"/>
</dbReference>
<dbReference type="SMART" id="SM00430">
    <property type="entry name" value="HOLI"/>
    <property type="match status" value="1"/>
</dbReference>
<dbReference type="SUPFAM" id="SSF48508">
    <property type="entry name" value="Nuclear receptor ligand-binding domain"/>
    <property type="match status" value="1"/>
</dbReference>
<keyword evidence="5" id="KW-0862">Zinc</keyword>
<dbReference type="CDD" id="cd06960">
    <property type="entry name" value="NR_DBD_HNF4A"/>
    <property type="match status" value="1"/>
</dbReference>
<evidence type="ECO:0000256" key="8">
    <source>
        <dbReference type="ARBA" id="ARBA00023163"/>
    </source>
</evidence>
<dbReference type="SMART" id="SM00399">
    <property type="entry name" value="ZnF_C4"/>
    <property type="match status" value="1"/>
</dbReference>
<evidence type="ECO:0000256" key="9">
    <source>
        <dbReference type="ARBA" id="ARBA00023170"/>
    </source>
</evidence>
<keyword evidence="14" id="KW-1185">Reference proteome</keyword>
<dbReference type="WBParaSite" id="SMUV_0000795201-mRNA-1">
    <property type="protein sequence ID" value="SMUV_0000795201-mRNA-1"/>
    <property type="gene ID" value="SMUV_0000795201"/>
</dbReference>
<feature type="domain" description="NR LBD" evidence="13">
    <location>
        <begin position="199"/>
        <end position="515"/>
    </location>
</feature>
<dbReference type="InterPro" id="IPR035500">
    <property type="entry name" value="NHR-like_dom_sf"/>
</dbReference>